<dbReference type="Pfam" id="PF04966">
    <property type="entry name" value="OprB"/>
    <property type="match status" value="1"/>
</dbReference>
<keyword evidence="2" id="KW-0732">Signal</keyword>
<dbReference type="Proteomes" id="UP000297872">
    <property type="component" value="Unassembled WGS sequence"/>
</dbReference>
<dbReference type="InterPro" id="IPR007049">
    <property type="entry name" value="Carb-sel_porin_OprB"/>
</dbReference>
<accession>A0A4Y8V901</accession>
<evidence type="ECO:0000313" key="3">
    <source>
        <dbReference type="EMBL" id="TFH76319.1"/>
    </source>
</evidence>
<protein>
    <submittedName>
        <fullName evidence="3">Porin</fullName>
    </submittedName>
</protein>
<organism evidence="3 4">
    <name type="scientific">Segatella hominis</name>
    <dbReference type="NCBI Taxonomy" id="2518605"/>
    <lineage>
        <taxon>Bacteria</taxon>
        <taxon>Pseudomonadati</taxon>
        <taxon>Bacteroidota</taxon>
        <taxon>Bacteroidia</taxon>
        <taxon>Bacteroidales</taxon>
        <taxon>Prevotellaceae</taxon>
        <taxon>Segatella</taxon>
    </lineage>
</organism>
<name>A0A4Y8V901_9BACT</name>
<feature type="signal peptide" evidence="2">
    <location>
        <begin position="1"/>
        <end position="20"/>
    </location>
</feature>
<comment type="caution">
    <text evidence="3">The sequence shown here is derived from an EMBL/GenBank/DDBJ whole genome shotgun (WGS) entry which is preliminary data.</text>
</comment>
<dbReference type="GO" id="GO:0015288">
    <property type="term" value="F:porin activity"/>
    <property type="evidence" value="ECO:0007669"/>
    <property type="project" value="InterPro"/>
</dbReference>
<feature type="chain" id="PRO_5021513774" evidence="2">
    <location>
        <begin position="21"/>
        <end position="347"/>
    </location>
</feature>
<dbReference type="Gene3D" id="2.40.160.180">
    <property type="entry name" value="Carbohydrate-selective porin OprB"/>
    <property type="match status" value="1"/>
</dbReference>
<comment type="similarity">
    <text evidence="1 2">Belongs to the OprB family.</text>
</comment>
<dbReference type="GO" id="GO:0016020">
    <property type="term" value="C:membrane"/>
    <property type="evidence" value="ECO:0007669"/>
    <property type="project" value="InterPro"/>
</dbReference>
<dbReference type="AlphaFoldDB" id="A0A4Y8V901"/>
<keyword evidence="4" id="KW-1185">Reference proteome</keyword>
<proteinExistence type="inferred from homology"/>
<evidence type="ECO:0000256" key="2">
    <source>
        <dbReference type="RuleBase" id="RU363072"/>
    </source>
</evidence>
<evidence type="ECO:0000313" key="4">
    <source>
        <dbReference type="Proteomes" id="UP000297872"/>
    </source>
</evidence>
<dbReference type="OrthoDB" id="996831at2"/>
<dbReference type="GO" id="GO:0008643">
    <property type="term" value="P:carbohydrate transport"/>
    <property type="evidence" value="ECO:0007669"/>
    <property type="project" value="InterPro"/>
</dbReference>
<reference evidence="3 4" key="1">
    <citation type="submission" date="2019-02" db="EMBL/GenBank/DDBJ databases">
        <title>Draft Genome Sequence of the Prevotella sp. BCRC 81118, Isolated from Human Feces.</title>
        <authorList>
            <person name="Huang C.-H."/>
        </authorList>
    </citation>
    <scope>NUCLEOTIDE SEQUENCE [LARGE SCALE GENOMIC DNA]</scope>
    <source>
        <strain evidence="3 4">BCRC 81118</strain>
    </source>
</reference>
<dbReference type="EMBL" id="SGVY01000049">
    <property type="protein sequence ID" value="TFH76319.1"/>
    <property type="molecule type" value="Genomic_DNA"/>
</dbReference>
<sequence length="347" mass="39456">MKRIVILVLLGMFCLNQTHAQVFRGQYISEWQWDMNKNTNLVNQLRLELSIPIGNGKDSFEAATLHVAKTNDGIIDDWQGFSNIDEDNHFALLAVLGYMHEWNSGHLFAGVRNVNEDFFTSDITSLFLNSSEGIFPTIASSYPIANYPHSGLTLYFDVTKGRWTFKNSLNNGAGYSGWKAHDNPFLVRPKKDGIFNMSQLEYNYKGGKYFAGIALHTRQYPINEDGEMVSSDESRSKLTGAWWVYGEQEVWNSGEKTISCMVQYSENTSHQNACYRYAEVGGSYQDEKNECGLSAQYARFQQGTECSLEATWKRQLTESISIQPSFQYIKNDNGDFTALCARLYVSF</sequence>
<evidence type="ECO:0000256" key="1">
    <source>
        <dbReference type="ARBA" id="ARBA00008769"/>
    </source>
</evidence>
<dbReference type="InterPro" id="IPR038673">
    <property type="entry name" value="OprB_sf"/>
</dbReference>
<gene>
    <name evidence="3" type="ORF">EXN75_13955</name>
</gene>